<evidence type="ECO:0000313" key="2">
    <source>
        <dbReference type="Proteomes" id="UP000198640"/>
    </source>
</evidence>
<name>A0A1H3HNN7_9PROT</name>
<dbReference type="InterPro" id="IPR008792">
    <property type="entry name" value="PQQD"/>
</dbReference>
<dbReference type="AlphaFoldDB" id="A0A1H3HNN7"/>
<gene>
    <name evidence="1" type="ORF">SAMN05421881_10215</name>
</gene>
<accession>A0A1H3HNN7</accession>
<dbReference type="STRING" id="44576.SAMN05421881_10215"/>
<reference evidence="1 2" key="1">
    <citation type="submission" date="2016-10" db="EMBL/GenBank/DDBJ databases">
        <authorList>
            <person name="de Groot N.N."/>
        </authorList>
    </citation>
    <scope>NUCLEOTIDE SEQUENCE [LARGE SCALE GENOMIC DNA]</scope>
    <source>
        <strain evidence="1 2">Nm1</strain>
    </source>
</reference>
<dbReference type="RefSeq" id="WP_090413573.1">
    <property type="nucleotide sequence ID" value="NZ_FNOY01000021.1"/>
</dbReference>
<dbReference type="NCBIfam" id="TIGR04353">
    <property type="entry name" value="PqqD_rel_X"/>
    <property type="match status" value="1"/>
</dbReference>
<proteinExistence type="predicted"/>
<sequence length="96" mass="11103">MNHWYSVLFSSLRIENWDQEYTVFQPASGKTHFLNAMGLQILVLLDQAPLTLDTICMKLAESFSMQANTHFRQQIAVTLQRYEALGLIARTWKTPL</sequence>
<dbReference type="Proteomes" id="UP000198640">
    <property type="component" value="Unassembled WGS sequence"/>
</dbReference>
<dbReference type="Pfam" id="PF05402">
    <property type="entry name" value="PqqD"/>
    <property type="match status" value="1"/>
</dbReference>
<organism evidence="1 2">
    <name type="scientific">Nitrosomonas halophila</name>
    <dbReference type="NCBI Taxonomy" id="44576"/>
    <lineage>
        <taxon>Bacteria</taxon>
        <taxon>Pseudomonadati</taxon>
        <taxon>Pseudomonadota</taxon>
        <taxon>Betaproteobacteria</taxon>
        <taxon>Nitrosomonadales</taxon>
        <taxon>Nitrosomonadaceae</taxon>
        <taxon>Nitrosomonas</taxon>
    </lineage>
</organism>
<dbReference type="OrthoDB" id="8547634at2"/>
<protein>
    <submittedName>
        <fullName evidence="1">PqqD family protein, HPr-rel-A system</fullName>
    </submittedName>
</protein>
<dbReference type="EMBL" id="FNOY01000021">
    <property type="protein sequence ID" value="SDY17000.1"/>
    <property type="molecule type" value="Genomic_DNA"/>
</dbReference>
<dbReference type="InterPro" id="IPR027599">
    <property type="entry name" value="PqqD-rel_X"/>
</dbReference>
<keyword evidence="2" id="KW-1185">Reference proteome</keyword>
<evidence type="ECO:0000313" key="1">
    <source>
        <dbReference type="EMBL" id="SDY17000.1"/>
    </source>
</evidence>